<feature type="chain" id="PRO_5045576414" evidence="3">
    <location>
        <begin position="33"/>
        <end position="227"/>
    </location>
</feature>
<feature type="compositionally biased region" description="Low complexity" evidence="1">
    <location>
        <begin position="147"/>
        <end position="182"/>
    </location>
</feature>
<dbReference type="RefSeq" id="WP_345401185.1">
    <property type="nucleotide sequence ID" value="NZ_BAABHG010000012.1"/>
</dbReference>
<feature type="transmembrane region" description="Helical" evidence="2">
    <location>
        <begin position="201"/>
        <end position="220"/>
    </location>
</feature>
<reference evidence="5" key="1">
    <citation type="journal article" date="2019" name="Int. J. Syst. Evol. Microbiol.">
        <title>The Global Catalogue of Microorganisms (GCM) 10K type strain sequencing project: providing services to taxonomists for standard genome sequencing and annotation.</title>
        <authorList>
            <consortium name="The Broad Institute Genomics Platform"/>
            <consortium name="The Broad Institute Genome Sequencing Center for Infectious Disease"/>
            <person name="Wu L."/>
            <person name="Ma J."/>
        </authorList>
    </citation>
    <scope>NUCLEOTIDE SEQUENCE [LARGE SCALE GENOMIC DNA]</scope>
    <source>
        <strain evidence="5">CGMCC 4.7643</strain>
    </source>
</reference>
<proteinExistence type="predicted"/>
<keyword evidence="5" id="KW-1185">Reference proteome</keyword>
<protein>
    <submittedName>
        <fullName evidence="4">LPXTG cell wall anchor domain-containing protein</fullName>
    </submittedName>
</protein>
<evidence type="ECO:0000313" key="5">
    <source>
        <dbReference type="Proteomes" id="UP001597419"/>
    </source>
</evidence>
<dbReference type="PROSITE" id="PS51257">
    <property type="entry name" value="PROKAR_LIPOPROTEIN"/>
    <property type="match status" value="1"/>
</dbReference>
<feature type="region of interest" description="Disordered" evidence="1">
    <location>
        <begin position="134"/>
        <end position="182"/>
    </location>
</feature>
<dbReference type="EMBL" id="JBHUKU010000015">
    <property type="protein sequence ID" value="MFD2462272.1"/>
    <property type="molecule type" value="Genomic_DNA"/>
</dbReference>
<evidence type="ECO:0000256" key="3">
    <source>
        <dbReference type="SAM" id="SignalP"/>
    </source>
</evidence>
<feature type="signal peptide" evidence="3">
    <location>
        <begin position="1"/>
        <end position="32"/>
    </location>
</feature>
<evidence type="ECO:0000256" key="2">
    <source>
        <dbReference type="SAM" id="Phobius"/>
    </source>
</evidence>
<organism evidence="4 5">
    <name type="scientific">Amycolatopsis samaneae</name>
    <dbReference type="NCBI Taxonomy" id="664691"/>
    <lineage>
        <taxon>Bacteria</taxon>
        <taxon>Bacillati</taxon>
        <taxon>Actinomycetota</taxon>
        <taxon>Actinomycetes</taxon>
        <taxon>Pseudonocardiales</taxon>
        <taxon>Pseudonocardiaceae</taxon>
        <taxon>Amycolatopsis</taxon>
    </lineage>
</organism>
<keyword evidence="3" id="KW-0732">Signal</keyword>
<keyword evidence="2" id="KW-1133">Transmembrane helix</keyword>
<comment type="caution">
    <text evidence="4">The sequence shown here is derived from an EMBL/GenBank/DDBJ whole genome shotgun (WGS) entry which is preliminary data.</text>
</comment>
<evidence type="ECO:0000313" key="4">
    <source>
        <dbReference type="EMBL" id="MFD2462272.1"/>
    </source>
</evidence>
<dbReference type="PROSITE" id="PS51318">
    <property type="entry name" value="TAT"/>
    <property type="match status" value="1"/>
</dbReference>
<evidence type="ECO:0000256" key="1">
    <source>
        <dbReference type="SAM" id="MobiDB-lite"/>
    </source>
</evidence>
<dbReference type="InterPro" id="IPR006311">
    <property type="entry name" value="TAT_signal"/>
</dbReference>
<dbReference type="Proteomes" id="UP001597419">
    <property type="component" value="Unassembled WGS sequence"/>
</dbReference>
<accession>A0ABW5GNC8</accession>
<sequence>MPVVSRRSVRAGVGVVALTTVALLGTATSAFACHTDDGRAKPIPGSVTKCDQVGKKGQLSHEDVTFTGGDGEKYLNITAVGEGVKITEIVVEGGKDGYNVYQPGKLADLPWKELRAPKTVDNKDAKIDHWFLCGSKTEKPTKPAEPTKPTQAPTSSAAPTSAAPSTSDSAAPSSSAVPAPAVDAGGANGGGLANTGFDNGWLIWVGALLLLGGAAVLTLLKLRRRTQ</sequence>
<dbReference type="NCBIfam" id="TIGR01167">
    <property type="entry name" value="LPXTG_anchor"/>
    <property type="match status" value="1"/>
</dbReference>
<keyword evidence="2" id="KW-0472">Membrane</keyword>
<name>A0ABW5GNC8_9PSEU</name>
<gene>
    <name evidence="4" type="ORF">ACFSYJ_26945</name>
</gene>
<keyword evidence="2" id="KW-0812">Transmembrane</keyword>